<dbReference type="Pfam" id="PF13279">
    <property type="entry name" value="4HBT_2"/>
    <property type="match status" value="1"/>
</dbReference>
<dbReference type="InterPro" id="IPR051490">
    <property type="entry name" value="THEM6_lcsJ_thioesterase"/>
</dbReference>
<dbReference type="Proteomes" id="UP000075885">
    <property type="component" value="Unassembled WGS sequence"/>
</dbReference>
<dbReference type="PANTHER" id="PTHR12475:SF11">
    <property type="entry name" value="PROTEIN THEM6"/>
    <property type="match status" value="1"/>
</dbReference>
<reference evidence="4" key="1">
    <citation type="submission" date="2013-03" db="EMBL/GenBank/DDBJ databases">
        <title>The Genome Sequence of Anopheles epiroticus epiroticus2.</title>
        <authorList>
            <consortium name="The Broad Institute Genomics Platform"/>
            <person name="Neafsey D.E."/>
            <person name="Howell P."/>
            <person name="Walker B."/>
            <person name="Young S.K."/>
            <person name="Zeng Q."/>
            <person name="Gargeya S."/>
            <person name="Fitzgerald M."/>
            <person name="Haas B."/>
            <person name="Abouelleil A."/>
            <person name="Allen A.W."/>
            <person name="Alvarado L."/>
            <person name="Arachchi H.M."/>
            <person name="Berlin A.M."/>
            <person name="Chapman S.B."/>
            <person name="Gainer-Dewar J."/>
            <person name="Goldberg J."/>
            <person name="Griggs A."/>
            <person name="Gujja S."/>
            <person name="Hansen M."/>
            <person name="Howarth C."/>
            <person name="Imamovic A."/>
            <person name="Ireland A."/>
            <person name="Larimer J."/>
            <person name="McCowan C."/>
            <person name="Murphy C."/>
            <person name="Pearson M."/>
            <person name="Poon T.W."/>
            <person name="Priest M."/>
            <person name="Roberts A."/>
            <person name="Saif S."/>
            <person name="Shea T."/>
            <person name="Sisk P."/>
            <person name="Sykes S."/>
            <person name="Wortman J."/>
            <person name="Nusbaum C."/>
            <person name="Birren B."/>
        </authorList>
    </citation>
    <scope>NUCLEOTIDE SEQUENCE [LARGE SCALE GENOMIC DNA]</scope>
    <source>
        <strain evidence="4">Epiroticus2</strain>
    </source>
</reference>
<organism evidence="3 4">
    <name type="scientific">Anopheles epiroticus</name>
    <dbReference type="NCBI Taxonomy" id="199890"/>
    <lineage>
        <taxon>Eukaryota</taxon>
        <taxon>Metazoa</taxon>
        <taxon>Ecdysozoa</taxon>
        <taxon>Arthropoda</taxon>
        <taxon>Hexapoda</taxon>
        <taxon>Insecta</taxon>
        <taxon>Pterygota</taxon>
        <taxon>Neoptera</taxon>
        <taxon>Endopterygota</taxon>
        <taxon>Diptera</taxon>
        <taxon>Nematocera</taxon>
        <taxon>Culicoidea</taxon>
        <taxon>Culicidae</taxon>
        <taxon>Anophelinae</taxon>
        <taxon>Anopheles</taxon>
    </lineage>
</organism>
<protein>
    <recommendedName>
        <fullName evidence="2">Protein THEM6</fullName>
    </recommendedName>
</protein>
<dbReference type="AlphaFoldDB" id="A0A182P215"/>
<name>A0A182P215_9DIPT</name>
<proteinExistence type="inferred from homology"/>
<dbReference type="InterPro" id="IPR029069">
    <property type="entry name" value="HotDog_dom_sf"/>
</dbReference>
<evidence type="ECO:0000313" key="3">
    <source>
        <dbReference type="EnsemblMetazoa" id="AEPI000949-PA"/>
    </source>
</evidence>
<dbReference type="SUPFAM" id="SSF54637">
    <property type="entry name" value="Thioesterase/thiol ester dehydrase-isomerase"/>
    <property type="match status" value="1"/>
</dbReference>
<evidence type="ECO:0000256" key="1">
    <source>
        <dbReference type="ARBA" id="ARBA00038228"/>
    </source>
</evidence>
<dbReference type="PANTHER" id="PTHR12475">
    <property type="match status" value="1"/>
</dbReference>
<reference evidence="3" key="2">
    <citation type="submission" date="2020-05" db="UniProtKB">
        <authorList>
            <consortium name="EnsemblMetazoa"/>
        </authorList>
    </citation>
    <scope>IDENTIFICATION</scope>
    <source>
        <strain evidence="3">Epiroticus2</strain>
    </source>
</reference>
<accession>A0A182P215</accession>
<dbReference type="CDD" id="cd00586">
    <property type="entry name" value="4HBT"/>
    <property type="match status" value="1"/>
</dbReference>
<evidence type="ECO:0000313" key="4">
    <source>
        <dbReference type="Proteomes" id="UP000075885"/>
    </source>
</evidence>
<sequence length="239" mass="26856">MLCTALGIVLGVLVGLYALFELHYFLRMCLCVVSARFLKKRMHILDTGTVVGLCLTNDIDTLLYHMNNARYLREIDFARVDFYERTSLYRTIRSKGGSVVQGATTIRYRRFIRPFTRFTISSRIVYWDNQSIFMEHRFLGGTDGFIHCIALCRQRVMQCSVEDVMATLLKSGISLQSAPRKVPANTTSSTEFLEKVETGAGGCGIAADAASLSKPDLPPEVAKWLEWNDISSASLRSEC</sequence>
<dbReference type="Gene3D" id="3.10.129.10">
    <property type="entry name" value="Hotdog Thioesterase"/>
    <property type="match status" value="1"/>
</dbReference>
<dbReference type="EnsemblMetazoa" id="AEPI000949-RA">
    <property type="protein sequence ID" value="AEPI000949-PA"/>
    <property type="gene ID" value="AEPI000949"/>
</dbReference>
<evidence type="ECO:0000256" key="2">
    <source>
        <dbReference type="ARBA" id="ARBA00041112"/>
    </source>
</evidence>
<comment type="similarity">
    <text evidence="1">Belongs to the THEM6 family.</text>
</comment>
<dbReference type="VEuPathDB" id="VectorBase:AEPI000949"/>
<keyword evidence="4" id="KW-1185">Reference proteome</keyword>